<dbReference type="EMBL" id="LSSM01003571">
    <property type="protein sequence ID" value="OMJ17493.1"/>
    <property type="molecule type" value="Genomic_DNA"/>
</dbReference>
<comment type="caution">
    <text evidence="1">The sequence shown here is derived from an EMBL/GenBank/DDBJ whole genome shotgun (WGS) entry which is preliminary data.</text>
</comment>
<dbReference type="Proteomes" id="UP000187429">
    <property type="component" value="Unassembled WGS sequence"/>
</dbReference>
<evidence type="ECO:0000313" key="2">
    <source>
        <dbReference type="Proteomes" id="UP000187429"/>
    </source>
</evidence>
<keyword evidence="2" id="KW-1185">Reference proteome</keyword>
<proteinExistence type="predicted"/>
<dbReference type="OrthoDB" id="10645892at2759"/>
<protein>
    <submittedName>
        <fullName evidence="1">Uncharacterized protein</fullName>
    </submittedName>
</protein>
<dbReference type="AlphaFoldDB" id="A0A1R1XS65"/>
<gene>
    <name evidence="1" type="ORF">AYI69_g7405</name>
</gene>
<sequence length="485" mass="55565">MLINWLVYAMEDLELQNDLAKDLDVVEDDAQPNPYSDNLTLLAEVLGHFFMTKEELILDACKSTSNKNKKTKDFMSKFFKDSVTDEEVDPRSFNVFFKPVCNLHYDRIECTCVEDGIPIDMVRSGITRNDLLEKYFHFLLDGPKLKAEHDLTVISPYKLNNIHAEFSKTFSSLPKKPELNEFLKKYRSLFMRNADTTKTASDLPKLYFHSKEVFEKYNSYIGTRYNSPVPTVMETIEYISVFISSTLESLVPDYRDLTYSGKMEENANESFGKILKLSKFVKKSNFKNALKCNSYDKHGVRATFKWGGLIGSLDNNAESFSIAEHVYTENQSSDINKDLSSIFLSFEVGVKESNNVNVRYVANVLSVRCDSNEVNEFRFINIHSFEYIRNNIIVALFSTQGIDGYWIGLIKLKQESENSKNENKNDETIEIIKDSECLMDSVYIGDSGSVGKDIRIDVANNTRLLVVLSDIDKGSWRCFSIDKSI</sequence>
<accession>A0A1R1XS65</accession>
<organism evidence="1 2">
    <name type="scientific">Smittium culicis</name>
    <dbReference type="NCBI Taxonomy" id="133412"/>
    <lineage>
        <taxon>Eukaryota</taxon>
        <taxon>Fungi</taxon>
        <taxon>Fungi incertae sedis</taxon>
        <taxon>Zoopagomycota</taxon>
        <taxon>Kickxellomycotina</taxon>
        <taxon>Harpellomycetes</taxon>
        <taxon>Harpellales</taxon>
        <taxon>Legeriomycetaceae</taxon>
        <taxon>Smittium</taxon>
    </lineage>
</organism>
<name>A0A1R1XS65_9FUNG</name>
<reference evidence="2" key="1">
    <citation type="submission" date="2017-01" db="EMBL/GenBank/DDBJ databases">
        <authorList>
            <person name="Wang Y."/>
            <person name="White M."/>
            <person name="Kvist S."/>
            <person name="Moncalvo J.-M."/>
        </authorList>
    </citation>
    <scope>NUCLEOTIDE SEQUENCE [LARGE SCALE GENOMIC DNA]</scope>
    <source>
        <strain evidence="2">ID-206-W2</strain>
    </source>
</reference>
<evidence type="ECO:0000313" key="1">
    <source>
        <dbReference type="EMBL" id="OMJ17493.1"/>
    </source>
</evidence>